<reference evidence="1" key="1">
    <citation type="submission" date="2014-11" db="EMBL/GenBank/DDBJ databases">
        <authorList>
            <person name="Amaro Gonzalez C."/>
        </authorList>
    </citation>
    <scope>NUCLEOTIDE SEQUENCE</scope>
</reference>
<proteinExistence type="predicted"/>
<evidence type="ECO:0000313" key="1">
    <source>
        <dbReference type="EMBL" id="JAH34731.1"/>
    </source>
</evidence>
<dbReference type="AlphaFoldDB" id="A0A0E9S0D5"/>
<organism evidence="1">
    <name type="scientific">Anguilla anguilla</name>
    <name type="common">European freshwater eel</name>
    <name type="synonym">Muraena anguilla</name>
    <dbReference type="NCBI Taxonomy" id="7936"/>
    <lineage>
        <taxon>Eukaryota</taxon>
        <taxon>Metazoa</taxon>
        <taxon>Chordata</taxon>
        <taxon>Craniata</taxon>
        <taxon>Vertebrata</taxon>
        <taxon>Euteleostomi</taxon>
        <taxon>Actinopterygii</taxon>
        <taxon>Neopterygii</taxon>
        <taxon>Teleostei</taxon>
        <taxon>Anguilliformes</taxon>
        <taxon>Anguillidae</taxon>
        <taxon>Anguilla</taxon>
    </lineage>
</organism>
<dbReference type="EMBL" id="GBXM01073846">
    <property type="protein sequence ID" value="JAH34731.1"/>
    <property type="molecule type" value="Transcribed_RNA"/>
</dbReference>
<reference evidence="1" key="2">
    <citation type="journal article" date="2015" name="Fish Shellfish Immunol.">
        <title>Early steps in the European eel (Anguilla anguilla)-Vibrio vulnificus interaction in the gills: Role of the RtxA13 toxin.</title>
        <authorList>
            <person name="Callol A."/>
            <person name="Pajuelo D."/>
            <person name="Ebbesson L."/>
            <person name="Teles M."/>
            <person name="MacKenzie S."/>
            <person name="Amaro C."/>
        </authorList>
    </citation>
    <scope>NUCLEOTIDE SEQUENCE</scope>
</reference>
<sequence>MCFYICAQNEKIVSNCFLKRRQRCIYHLVAKCCCRGC</sequence>
<accession>A0A0E9S0D5</accession>
<name>A0A0E9S0D5_ANGAN</name>
<protein>
    <submittedName>
        <fullName evidence="1">Uncharacterized protein</fullName>
    </submittedName>
</protein>